<protein>
    <submittedName>
        <fullName evidence="7">Serine/threonine protein kinase</fullName>
    </submittedName>
</protein>
<evidence type="ECO:0000256" key="5">
    <source>
        <dbReference type="SAM" id="MobiDB-lite"/>
    </source>
</evidence>
<organism evidence="7 8">
    <name type="scientific">Polyangium fumosum</name>
    <dbReference type="NCBI Taxonomy" id="889272"/>
    <lineage>
        <taxon>Bacteria</taxon>
        <taxon>Pseudomonadati</taxon>
        <taxon>Myxococcota</taxon>
        <taxon>Polyangia</taxon>
        <taxon>Polyangiales</taxon>
        <taxon>Polyangiaceae</taxon>
        <taxon>Polyangium</taxon>
    </lineage>
</organism>
<keyword evidence="3 7" id="KW-0418">Kinase</keyword>
<dbReference type="OrthoDB" id="5497253at2"/>
<keyword evidence="2" id="KW-0547">Nucleotide-binding</keyword>
<dbReference type="GO" id="GO:0004674">
    <property type="term" value="F:protein serine/threonine kinase activity"/>
    <property type="evidence" value="ECO:0007669"/>
    <property type="project" value="UniProtKB-KW"/>
</dbReference>
<feature type="region of interest" description="Disordered" evidence="5">
    <location>
        <begin position="421"/>
        <end position="440"/>
    </location>
</feature>
<evidence type="ECO:0000259" key="6">
    <source>
        <dbReference type="PROSITE" id="PS50011"/>
    </source>
</evidence>
<sequence>MHRRAWPVRPPRRIRSPHRHARPPRPRPASPRRRRERPARLRLRRRARPRKETRAPVSHGGRLRRCDPRRRRARGVLRGRAEGVVTNVALCTDVHARATVPGDDTVEGLRVPSTRSPARAEPLRRGERAPGTPWIVVRPLGKGGVGEVFEVEHVLLGRRAALKVLLPANAERHGLAERIADEGRILARVRHDNLVEVLDLGLLSDDGRPYLVLELLEGRDLRAELGRIGVLSVPTTLAIASQILRGLGALHRAGFVHRDIKLENLFLCDDGSAKILDLGAAQPAAGGEGPGARGASLGTPRTMAPEQFAGRPVDGRADLYALGLVLYALVAGRGPFDDIKGIDALRFAHLDRTPAPPSRFAPQPIPAALDAWILRALEKDPDDRFASAEAMAAEIPALVAPLYDPAARAADVTTPSVVHVDVSRPASPSAAAPPRDPRGGEATRCMVVSALAIASLAAGLAAGRLLGAPSSFGGAVNDPIASRSV</sequence>
<dbReference type="EMBL" id="SSMQ01000002">
    <property type="protein sequence ID" value="TKD12662.1"/>
    <property type="molecule type" value="Genomic_DNA"/>
</dbReference>
<dbReference type="Gene3D" id="3.30.200.20">
    <property type="entry name" value="Phosphorylase Kinase, domain 1"/>
    <property type="match status" value="1"/>
</dbReference>
<feature type="region of interest" description="Disordered" evidence="5">
    <location>
        <begin position="1"/>
        <end position="71"/>
    </location>
</feature>
<dbReference type="PANTHER" id="PTHR43289:SF34">
    <property type="entry name" value="SERINE_THREONINE-PROTEIN KINASE YBDM-RELATED"/>
    <property type="match status" value="1"/>
</dbReference>
<feature type="domain" description="Protein kinase" evidence="6">
    <location>
        <begin position="134"/>
        <end position="398"/>
    </location>
</feature>
<dbReference type="SUPFAM" id="SSF56112">
    <property type="entry name" value="Protein kinase-like (PK-like)"/>
    <property type="match status" value="1"/>
</dbReference>
<keyword evidence="8" id="KW-1185">Reference proteome</keyword>
<evidence type="ECO:0000256" key="3">
    <source>
        <dbReference type="ARBA" id="ARBA00022777"/>
    </source>
</evidence>
<dbReference type="Proteomes" id="UP000309215">
    <property type="component" value="Unassembled WGS sequence"/>
</dbReference>
<dbReference type="InterPro" id="IPR008271">
    <property type="entry name" value="Ser/Thr_kinase_AS"/>
</dbReference>
<evidence type="ECO:0000313" key="7">
    <source>
        <dbReference type="EMBL" id="TKD12662.1"/>
    </source>
</evidence>
<feature type="region of interest" description="Disordered" evidence="5">
    <location>
        <begin position="103"/>
        <end position="126"/>
    </location>
</feature>
<evidence type="ECO:0000256" key="1">
    <source>
        <dbReference type="ARBA" id="ARBA00022679"/>
    </source>
</evidence>
<dbReference type="CDD" id="cd14014">
    <property type="entry name" value="STKc_PknB_like"/>
    <property type="match status" value="1"/>
</dbReference>
<dbReference type="PROSITE" id="PS50011">
    <property type="entry name" value="PROTEIN_KINASE_DOM"/>
    <property type="match status" value="1"/>
</dbReference>
<keyword evidence="7" id="KW-0723">Serine/threonine-protein kinase</keyword>
<keyword evidence="4" id="KW-0067">ATP-binding</keyword>
<reference evidence="7 8" key="1">
    <citation type="submission" date="2019-04" db="EMBL/GenBank/DDBJ databases">
        <authorList>
            <person name="Li Y."/>
            <person name="Wang J."/>
        </authorList>
    </citation>
    <scope>NUCLEOTIDE SEQUENCE [LARGE SCALE GENOMIC DNA]</scope>
    <source>
        <strain evidence="7 8">DSM 14668</strain>
    </source>
</reference>
<keyword evidence="1" id="KW-0808">Transferase</keyword>
<gene>
    <name evidence="7" type="ORF">E8A74_02615</name>
</gene>
<name>A0A4U1JJI0_9BACT</name>
<dbReference type="Pfam" id="PF00069">
    <property type="entry name" value="Pkinase"/>
    <property type="match status" value="1"/>
</dbReference>
<evidence type="ECO:0000256" key="4">
    <source>
        <dbReference type="ARBA" id="ARBA00022840"/>
    </source>
</evidence>
<evidence type="ECO:0000256" key="2">
    <source>
        <dbReference type="ARBA" id="ARBA00022741"/>
    </source>
</evidence>
<dbReference type="AlphaFoldDB" id="A0A4U1JJI0"/>
<comment type="caution">
    <text evidence="7">The sequence shown here is derived from an EMBL/GenBank/DDBJ whole genome shotgun (WGS) entry which is preliminary data.</text>
</comment>
<feature type="compositionally biased region" description="Basic residues" evidence="5">
    <location>
        <begin position="1"/>
        <end position="51"/>
    </location>
</feature>
<dbReference type="SMART" id="SM00220">
    <property type="entry name" value="S_TKc"/>
    <property type="match status" value="1"/>
</dbReference>
<dbReference type="InterPro" id="IPR011009">
    <property type="entry name" value="Kinase-like_dom_sf"/>
</dbReference>
<dbReference type="Gene3D" id="1.10.510.10">
    <property type="entry name" value="Transferase(Phosphotransferase) domain 1"/>
    <property type="match status" value="1"/>
</dbReference>
<dbReference type="PANTHER" id="PTHR43289">
    <property type="entry name" value="MITOGEN-ACTIVATED PROTEIN KINASE KINASE KINASE 20-RELATED"/>
    <property type="match status" value="1"/>
</dbReference>
<accession>A0A4U1JJI0</accession>
<dbReference type="InterPro" id="IPR000719">
    <property type="entry name" value="Prot_kinase_dom"/>
</dbReference>
<feature type="compositionally biased region" description="Basic residues" evidence="5">
    <location>
        <begin position="61"/>
        <end position="71"/>
    </location>
</feature>
<dbReference type="GO" id="GO:0005524">
    <property type="term" value="F:ATP binding"/>
    <property type="evidence" value="ECO:0007669"/>
    <property type="project" value="UniProtKB-KW"/>
</dbReference>
<dbReference type="PROSITE" id="PS00108">
    <property type="entry name" value="PROTEIN_KINASE_ST"/>
    <property type="match status" value="1"/>
</dbReference>
<proteinExistence type="predicted"/>
<evidence type="ECO:0000313" key="8">
    <source>
        <dbReference type="Proteomes" id="UP000309215"/>
    </source>
</evidence>
<feature type="compositionally biased region" description="Low complexity" evidence="5">
    <location>
        <begin position="423"/>
        <end position="433"/>
    </location>
</feature>